<comment type="similarity">
    <text evidence="2 7 8">Belongs to the precorrin methyltransferase family.</text>
</comment>
<comment type="caution">
    <text evidence="10">The sequence shown here is derived from an EMBL/GenBank/DDBJ whole genome shotgun (WGS) entry which is preliminary data.</text>
</comment>
<evidence type="ECO:0000256" key="8">
    <source>
        <dbReference type="RuleBase" id="RU003960"/>
    </source>
</evidence>
<dbReference type="EC" id="2.1.1.130" evidence="10"/>
<dbReference type="InterPro" id="IPR035996">
    <property type="entry name" value="4pyrrol_Methylase_sf"/>
</dbReference>
<dbReference type="EMBL" id="JBHSNA010000008">
    <property type="protein sequence ID" value="MFC5566845.1"/>
    <property type="molecule type" value="Genomic_DNA"/>
</dbReference>
<dbReference type="PANTHER" id="PTHR43467:SF2">
    <property type="entry name" value="COBALT-PRECORRIN-2 C(20)-METHYLTRANSFERASE"/>
    <property type="match status" value="1"/>
</dbReference>
<comment type="pathway">
    <text evidence="1">Cofactor biosynthesis; adenosylcobalamin biosynthesis.</text>
</comment>
<keyword evidence="3" id="KW-0169">Cobalamin biosynthesis</keyword>
<gene>
    <name evidence="10" type="primary">cobI</name>
    <name evidence="10" type="ORF">ACFPOC_10535</name>
</gene>
<dbReference type="Gene3D" id="3.30.950.10">
    <property type="entry name" value="Methyltransferase, Cobalt-precorrin-4 Transmethylase, Domain 2"/>
    <property type="match status" value="1"/>
</dbReference>
<evidence type="ECO:0000313" key="10">
    <source>
        <dbReference type="EMBL" id="MFC5566845.1"/>
    </source>
</evidence>
<dbReference type="Pfam" id="PF00590">
    <property type="entry name" value="TP_methylase"/>
    <property type="match status" value="1"/>
</dbReference>
<protein>
    <submittedName>
        <fullName evidence="10">Precorrin-2 C(20)-methyltransferase</fullName>
        <ecNumber evidence="10">2.1.1.130</ecNumber>
    </submittedName>
</protein>
<dbReference type="GO" id="GO:0030788">
    <property type="term" value="F:precorrin-2 C20-methyltransferase activity"/>
    <property type="evidence" value="ECO:0007669"/>
    <property type="project" value="UniProtKB-EC"/>
</dbReference>
<feature type="domain" description="Tetrapyrrole methylase" evidence="9">
    <location>
        <begin position="9"/>
        <end position="213"/>
    </location>
</feature>
<dbReference type="InterPro" id="IPR014777">
    <property type="entry name" value="4pyrrole_Mease_sub1"/>
</dbReference>
<dbReference type="PIRSF" id="PIRSF036427">
    <property type="entry name" value="Precrrn-2_mtase"/>
    <property type="match status" value="1"/>
</dbReference>
<dbReference type="PROSITE" id="PS00840">
    <property type="entry name" value="SUMT_2"/>
    <property type="match status" value="1"/>
</dbReference>
<proteinExistence type="inferred from homology"/>
<keyword evidence="4 8" id="KW-0489">Methyltransferase</keyword>
<dbReference type="NCBIfam" id="TIGR01467">
    <property type="entry name" value="cobI_cbiL"/>
    <property type="match status" value="1"/>
</dbReference>
<dbReference type="RefSeq" id="WP_209841752.1">
    <property type="nucleotide sequence ID" value="NZ_JAGGJP010000011.1"/>
</dbReference>
<reference evidence="11" key="1">
    <citation type="journal article" date="2019" name="Int. J. Syst. Evol. Microbiol.">
        <title>The Global Catalogue of Microorganisms (GCM) 10K type strain sequencing project: providing services to taxonomists for standard genome sequencing and annotation.</title>
        <authorList>
            <consortium name="The Broad Institute Genomics Platform"/>
            <consortium name="The Broad Institute Genome Sequencing Center for Infectious Disease"/>
            <person name="Wu L."/>
            <person name="Ma J."/>
        </authorList>
    </citation>
    <scope>NUCLEOTIDE SEQUENCE [LARGE SCALE GENOMIC DNA]</scope>
    <source>
        <strain evidence="11">KACC 11588</strain>
    </source>
</reference>
<evidence type="ECO:0000256" key="2">
    <source>
        <dbReference type="ARBA" id="ARBA00005879"/>
    </source>
</evidence>
<dbReference type="SUPFAM" id="SSF53790">
    <property type="entry name" value="Tetrapyrrole methylase"/>
    <property type="match status" value="1"/>
</dbReference>
<organism evidence="10 11">
    <name type="scientific">Rubellimicrobium aerolatum</name>
    <dbReference type="NCBI Taxonomy" id="490979"/>
    <lineage>
        <taxon>Bacteria</taxon>
        <taxon>Pseudomonadati</taxon>
        <taxon>Pseudomonadota</taxon>
        <taxon>Alphaproteobacteria</taxon>
        <taxon>Rhodobacterales</taxon>
        <taxon>Roseobacteraceae</taxon>
        <taxon>Rubellimicrobium</taxon>
    </lineage>
</organism>
<accession>A0ABW0SD62</accession>
<keyword evidence="6" id="KW-0949">S-adenosyl-L-methionine</keyword>
<evidence type="ECO:0000259" key="9">
    <source>
        <dbReference type="Pfam" id="PF00590"/>
    </source>
</evidence>
<evidence type="ECO:0000313" key="11">
    <source>
        <dbReference type="Proteomes" id="UP001596056"/>
    </source>
</evidence>
<dbReference type="InterPro" id="IPR000878">
    <property type="entry name" value="4pyrrol_Mease"/>
</dbReference>
<name>A0ABW0SD62_9RHOB</name>
<dbReference type="InterPro" id="IPR012382">
    <property type="entry name" value="CobI/CbiL"/>
</dbReference>
<evidence type="ECO:0000256" key="7">
    <source>
        <dbReference type="PIRNR" id="PIRNR036427"/>
    </source>
</evidence>
<dbReference type="PANTHER" id="PTHR43467">
    <property type="entry name" value="COBALT-PRECORRIN-2 C(20)-METHYLTRANSFERASE"/>
    <property type="match status" value="1"/>
</dbReference>
<dbReference type="Gene3D" id="3.40.1010.10">
    <property type="entry name" value="Cobalt-precorrin-4 Transmethylase, Domain 1"/>
    <property type="match status" value="1"/>
</dbReference>
<dbReference type="CDD" id="cd11645">
    <property type="entry name" value="Precorrin_2_C20_MT"/>
    <property type="match status" value="1"/>
</dbReference>
<dbReference type="InterPro" id="IPR003043">
    <property type="entry name" value="Uropor_MeTrfase_CS"/>
</dbReference>
<keyword evidence="5 8" id="KW-0808">Transferase</keyword>
<evidence type="ECO:0000256" key="1">
    <source>
        <dbReference type="ARBA" id="ARBA00004953"/>
    </source>
</evidence>
<evidence type="ECO:0000256" key="6">
    <source>
        <dbReference type="ARBA" id="ARBA00022691"/>
    </source>
</evidence>
<dbReference type="GO" id="GO:0032259">
    <property type="term" value="P:methylation"/>
    <property type="evidence" value="ECO:0007669"/>
    <property type="project" value="UniProtKB-KW"/>
</dbReference>
<dbReference type="InterPro" id="IPR014776">
    <property type="entry name" value="4pyrrole_Mease_sub2"/>
</dbReference>
<sequence length="238" mass="24791">MGQVERAGTLVGVGVGPGAPDLLTLRAARAIEGARVLAYPTLAGAPSFARSIAAGFIREGVEEVAIDIPMIPAREPAQAAYDTGALRIAAHLEAGRDVVCLCEGDPMFYGSFMYLQARLAGRFAVEVVPGVTSVSAAAAVAGLPLGAREGRIAVLPATLPDEALAEGLRAHETVALMKLGRHFPRVRTLLDGLGLTGRATYVERATLAGEVVRPLAEAPAEAPYFSLILVTKDADPWL</sequence>
<dbReference type="Proteomes" id="UP001596056">
    <property type="component" value="Unassembled WGS sequence"/>
</dbReference>
<evidence type="ECO:0000256" key="4">
    <source>
        <dbReference type="ARBA" id="ARBA00022603"/>
    </source>
</evidence>
<keyword evidence="11" id="KW-1185">Reference proteome</keyword>
<dbReference type="InterPro" id="IPR006364">
    <property type="entry name" value="CobI/CbiL/CobIJ_dom"/>
</dbReference>
<evidence type="ECO:0000256" key="3">
    <source>
        <dbReference type="ARBA" id="ARBA00022573"/>
    </source>
</evidence>
<evidence type="ECO:0000256" key="5">
    <source>
        <dbReference type="ARBA" id="ARBA00022679"/>
    </source>
</evidence>